<comment type="caution">
    <text evidence="2">The sequence shown here is derived from an EMBL/GenBank/DDBJ whole genome shotgun (WGS) entry which is preliminary data.</text>
</comment>
<gene>
    <name evidence="2" type="ORF">F2Q70_00033249</name>
</gene>
<dbReference type="InterPro" id="IPR002156">
    <property type="entry name" value="RNaseH_domain"/>
</dbReference>
<accession>A0A8S9FHC9</accession>
<proteinExistence type="predicted"/>
<evidence type="ECO:0000259" key="1">
    <source>
        <dbReference type="Pfam" id="PF13456"/>
    </source>
</evidence>
<dbReference type="GO" id="GO:0003676">
    <property type="term" value="F:nucleic acid binding"/>
    <property type="evidence" value="ECO:0007669"/>
    <property type="project" value="InterPro"/>
</dbReference>
<dbReference type="GO" id="GO:0004523">
    <property type="term" value="F:RNA-DNA hybrid ribonuclease activity"/>
    <property type="evidence" value="ECO:0007669"/>
    <property type="project" value="InterPro"/>
</dbReference>
<dbReference type="SUPFAM" id="SSF53098">
    <property type="entry name" value="Ribonuclease H-like"/>
    <property type="match status" value="1"/>
</dbReference>
<dbReference type="EMBL" id="QGKY02002305">
    <property type="protein sequence ID" value="KAF2532494.1"/>
    <property type="molecule type" value="Genomic_DNA"/>
</dbReference>
<reference evidence="2" key="1">
    <citation type="submission" date="2019-12" db="EMBL/GenBank/DDBJ databases">
        <title>Genome sequencing and annotation of Brassica cretica.</title>
        <authorList>
            <person name="Studholme D.J."/>
            <person name="Sarris P.F."/>
        </authorList>
    </citation>
    <scope>NUCLEOTIDE SEQUENCE</scope>
    <source>
        <strain evidence="2">PFS-102/07</strain>
        <tissue evidence="2">Leaf</tissue>
    </source>
</reference>
<feature type="non-terminal residue" evidence="2">
    <location>
        <position position="1"/>
    </location>
</feature>
<dbReference type="InterPro" id="IPR012337">
    <property type="entry name" value="RNaseH-like_sf"/>
</dbReference>
<organism evidence="2">
    <name type="scientific">Brassica cretica</name>
    <name type="common">Mustard</name>
    <dbReference type="NCBI Taxonomy" id="69181"/>
    <lineage>
        <taxon>Eukaryota</taxon>
        <taxon>Viridiplantae</taxon>
        <taxon>Streptophyta</taxon>
        <taxon>Embryophyta</taxon>
        <taxon>Tracheophyta</taxon>
        <taxon>Spermatophyta</taxon>
        <taxon>Magnoliopsida</taxon>
        <taxon>eudicotyledons</taxon>
        <taxon>Gunneridae</taxon>
        <taxon>Pentapetalae</taxon>
        <taxon>rosids</taxon>
        <taxon>malvids</taxon>
        <taxon>Brassicales</taxon>
        <taxon>Brassicaceae</taxon>
        <taxon>Brassiceae</taxon>
        <taxon>Brassica</taxon>
    </lineage>
</organism>
<protein>
    <recommendedName>
        <fullName evidence="1">RNase H type-1 domain-containing protein</fullName>
    </recommendedName>
</protein>
<dbReference type="Pfam" id="PF13456">
    <property type="entry name" value="RVT_3"/>
    <property type="match status" value="1"/>
</dbReference>
<name>A0A8S9FHC9_BRACR</name>
<sequence length="120" mass="12538">VPPNALLIFSDAAWNSTTCDSGLGWVATDINGAAVSLGYKDAVCLSDSRCLVGLLTGNSSVISIQGLLHNICALSSSLNFISFKFISRAYNSAADCSAKNVLFVLFNSPSGMRNSLADNV</sequence>
<evidence type="ECO:0000313" key="2">
    <source>
        <dbReference type="EMBL" id="KAF2532494.1"/>
    </source>
</evidence>
<dbReference type="AlphaFoldDB" id="A0A8S9FHC9"/>
<feature type="domain" description="RNase H type-1" evidence="1">
    <location>
        <begin position="33"/>
        <end position="100"/>
    </location>
</feature>